<evidence type="ECO:0000313" key="3">
    <source>
        <dbReference type="WBParaSite" id="SBAD_0000027901-mRNA-1"/>
    </source>
</evidence>
<proteinExistence type="predicted"/>
<keyword evidence="2" id="KW-1185">Reference proteome</keyword>
<dbReference type="AlphaFoldDB" id="A0A183I9G8"/>
<reference evidence="3" key="1">
    <citation type="submission" date="2016-06" db="UniProtKB">
        <authorList>
            <consortium name="WormBaseParasite"/>
        </authorList>
    </citation>
    <scope>IDENTIFICATION</scope>
</reference>
<dbReference type="EMBL" id="UZAM01000522">
    <property type="protein sequence ID" value="VDO81566.1"/>
    <property type="molecule type" value="Genomic_DNA"/>
</dbReference>
<accession>A0A183I9G8</accession>
<gene>
    <name evidence="1" type="ORF">SBAD_LOCUS262</name>
</gene>
<sequence length="176" mass="20017">MLSCGKFVGWPPSAPPGKAAVGRRLAQKHCRRKCPCRFHRRSIPQAFVRRFCPCENFIILTGAITATGGQKQFCDVGFQIRVEKRRHQSTGPIHLDVCLSGDRLVRPNEPPNRRVYGALCPGVRYRYDVKFMREDQNRRRKTRVQAITWFSQGCCSSVAILHLSIDHVMVISSIGH</sequence>
<reference evidence="1 2" key="2">
    <citation type="submission" date="2018-11" db="EMBL/GenBank/DDBJ databases">
        <authorList>
            <consortium name="Pathogen Informatics"/>
        </authorList>
    </citation>
    <scope>NUCLEOTIDE SEQUENCE [LARGE SCALE GENOMIC DNA]</scope>
</reference>
<dbReference type="WBParaSite" id="SBAD_0000027901-mRNA-1">
    <property type="protein sequence ID" value="SBAD_0000027901-mRNA-1"/>
    <property type="gene ID" value="SBAD_0000027901"/>
</dbReference>
<name>A0A183I9G8_9BILA</name>
<dbReference type="Proteomes" id="UP000270296">
    <property type="component" value="Unassembled WGS sequence"/>
</dbReference>
<evidence type="ECO:0000313" key="2">
    <source>
        <dbReference type="Proteomes" id="UP000270296"/>
    </source>
</evidence>
<protein>
    <submittedName>
        <fullName evidence="3">NTR domain-containing protein</fullName>
    </submittedName>
</protein>
<organism evidence="3">
    <name type="scientific">Soboliphyme baturini</name>
    <dbReference type="NCBI Taxonomy" id="241478"/>
    <lineage>
        <taxon>Eukaryota</taxon>
        <taxon>Metazoa</taxon>
        <taxon>Ecdysozoa</taxon>
        <taxon>Nematoda</taxon>
        <taxon>Enoplea</taxon>
        <taxon>Dorylaimia</taxon>
        <taxon>Dioctophymatida</taxon>
        <taxon>Dioctophymatoidea</taxon>
        <taxon>Soboliphymatidae</taxon>
        <taxon>Soboliphyme</taxon>
    </lineage>
</organism>
<evidence type="ECO:0000313" key="1">
    <source>
        <dbReference type="EMBL" id="VDO81566.1"/>
    </source>
</evidence>